<dbReference type="GO" id="GO:0006351">
    <property type="term" value="P:DNA-templated transcription"/>
    <property type="evidence" value="ECO:0007669"/>
    <property type="project" value="InterPro"/>
</dbReference>
<keyword evidence="1" id="KW-0479">Metal-binding</keyword>
<evidence type="ECO:0000256" key="5">
    <source>
        <dbReference type="ARBA" id="ARBA00023242"/>
    </source>
</evidence>
<comment type="caution">
    <text evidence="8">The sequence shown here is derived from an EMBL/GenBank/DDBJ whole genome shotgun (WGS) entry which is preliminary data.</text>
</comment>
<evidence type="ECO:0000313" key="9">
    <source>
        <dbReference type="Proteomes" id="UP001149165"/>
    </source>
</evidence>
<evidence type="ECO:0000256" key="4">
    <source>
        <dbReference type="ARBA" id="ARBA00023163"/>
    </source>
</evidence>
<dbReference type="OrthoDB" id="2399539at2759"/>
<dbReference type="CDD" id="cd12148">
    <property type="entry name" value="fungal_TF_MHR"/>
    <property type="match status" value="1"/>
</dbReference>
<protein>
    <recommendedName>
        <fullName evidence="7">Zn(2)-C6 fungal-type domain-containing protein</fullName>
    </recommendedName>
</protein>
<evidence type="ECO:0000256" key="6">
    <source>
        <dbReference type="SAM" id="MobiDB-lite"/>
    </source>
</evidence>
<feature type="compositionally biased region" description="Polar residues" evidence="6">
    <location>
        <begin position="106"/>
        <end position="116"/>
    </location>
</feature>
<dbReference type="Gene3D" id="4.10.240.10">
    <property type="entry name" value="Zn(2)-C6 fungal-type DNA-binding domain"/>
    <property type="match status" value="1"/>
</dbReference>
<keyword evidence="2" id="KW-0805">Transcription regulation</keyword>
<dbReference type="InterPro" id="IPR051127">
    <property type="entry name" value="Fungal_SecMet_Regulators"/>
</dbReference>
<dbReference type="InterPro" id="IPR007219">
    <property type="entry name" value="XnlR_reg_dom"/>
</dbReference>
<dbReference type="SMART" id="SM00066">
    <property type="entry name" value="GAL4"/>
    <property type="match status" value="1"/>
</dbReference>
<dbReference type="EMBL" id="JAPQKH010000006">
    <property type="protein sequence ID" value="KAJ5093357.1"/>
    <property type="molecule type" value="Genomic_DNA"/>
</dbReference>
<name>A0A9W9F4G2_9EURO</name>
<dbReference type="CDD" id="cd00067">
    <property type="entry name" value="GAL4"/>
    <property type="match status" value="1"/>
</dbReference>
<keyword evidence="4" id="KW-0804">Transcription</keyword>
<keyword evidence="9" id="KW-1185">Reference proteome</keyword>
<dbReference type="InterPro" id="IPR001138">
    <property type="entry name" value="Zn2Cys6_DnaBD"/>
</dbReference>
<proteinExistence type="predicted"/>
<feature type="domain" description="Zn(2)-C6 fungal-type" evidence="7">
    <location>
        <begin position="10"/>
        <end position="43"/>
    </location>
</feature>
<gene>
    <name evidence="8" type="ORF">N7456_009218</name>
</gene>
<dbReference type="PANTHER" id="PTHR47424:SF4">
    <property type="entry name" value="ZN(II)2CYS6 TRANSCRIPTION FACTOR (EUROFUNG)"/>
    <property type="match status" value="1"/>
</dbReference>
<dbReference type="Pfam" id="PF04082">
    <property type="entry name" value="Fungal_trans"/>
    <property type="match status" value="1"/>
</dbReference>
<dbReference type="GO" id="GO:0005634">
    <property type="term" value="C:nucleus"/>
    <property type="evidence" value="ECO:0007669"/>
    <property type="project" value="TreeGrafter"/>
</dbReference>
<reference evidence="8" key="2">
    <citation type="journal article" date="2023" name="IMA Fungus">
        <title>Comparative genomic study of the Penicillium genus elucidates a diverse pangenome and 15 lateral gene transfer events.</title>
        <authorList>
            <person name="Petersen C."/>
            <person name="Sorensen T."/>
            <person name="Nielsen M.R."/>
            <person name="Sondergaard T.E."/>
            <person name="Sorensen J.L."/>
            <person name="Fitzpatrick D.A."/>
            <person name="Frisvad J.C."/>
            <person name="Nielsen K.L."/>
        </authorList>
    </citation>
    <scope>NUCLEOTIDE SEQUENCE</scope>
    <source>
        <strain evidence="8">IBT 30069</strain>
    </source>
</reference>
<reference evidence="8" key="1">
    <citation type="submission" date="2022-11" db="EMBL/GenBank/DDBJ databases">
        <authorList>
            <person name="Petersen C."/>
        </authorList>
    </citation>
    <scope>NUCLEOTIDE SEQUENCE</scope>
    <source>
        <strain evidence="8">IBT 30069</strain>
    </source>
</reference>
<dbReference type="PROSITE" id="PS50048">
    <property type="entry name" value="ZN2_CY6_FUNGAL_2"/>
    <property type="match status" value="1"/>
</dbReference>
<dbReference type="PANTHER" id="PTHR47424">
    <property type="entry name" value="REGULATORY PROTEIN GAL4"/>
    <property type="match status" value="1"/>
</dbReference>
<organism evidence="8 9">
    <name type="scientific">Penicillium angulare</name>
    <dbReference type="NCBI Taxonomy" id="116970"/>
    <lineage>
        <taxon>Eukaryota</taxon>
        <taxon>Fungi</taxon>
        <taxon>Dikarya</taxon>
        <taxon>Ascomycota</taxon>
        <taxon>Pezizomycotina</taxon>
        <taxon>Eurotiomycetes</taxon>
        <taxon>Eurotiomycetidae</taxon>
        <taxon>Eurotiales</taxon>
        <taxon>Aspergillaceae</taxon>
        <taxon>Penicillium</taxon>
    </lineage>
</organism>
<accession>A0A9W9F4G2</accession>
<dbReference type="SUPFAM" id="SSF57701">
    <property type="entry name" value="Zn2/Cys6 DNA-binding domain"/>
    <property type="match status" value="1"/>
</dbReference>
<feature type="region of interest" description="Disordered" evidence="6">
    <location>
        <begin position="73"/>
        <end position="121"/>
    </location>
</feature>
<dbReference type="AlphaFoldDB" id="A0A9W9F4G2"/>
<evidence type="ECO:0000259" key="7">
    <source>
        <dbReference type="PROSITE" id="PS50048"/>
    </source>
</evidence>
<dbReference type="SMART" id="SM00906">
    <property type="entry name" value="Fungal_trans"/>
    <property type="match status" value="1"/>
</dbReference>
<dbReference type="InterPro" id="IPR036864">
    <property type="entry name" value="Zn2-C6_fun-type_DNA-bd_sf"/>
</dbReference>
<dbReference type="GO" id="GO:0008270">
    <property type="term" value="F:zinc ion binding"/>
    <property type="evidence" value="ECO:0007669"/>
    <property type="project" value="InterPro"/>
</dbReference>
<dbReference type="GO" id="GO:0000435">
    <property type="term" value="P:positive regulation of transcription from RNA polymerase II promoter by galactose"/>
    <property type="evidence" value="ECO:0007669"/>
    <property type="project" value="TreeGrafter"/>
</dbReference>
<evidence type="ECO:0000256" key="2">
    <source>
        <dbReference type="ARBA" id="ARBA00023015"/>
    </source>
</evidence>
<evidence type="ECO:0000313" key="8">
    <source>
        <dbReference type="EMBL" id="KAJ5093357.1"/>
    </source>
</evidence>
<evidence type="ECO:0000256" key="1">
    <source>
        <dbReference type="ARBA" id="ARBA00022723"/>
    </source>
</evidence>
<keyword evidence="5" id="KW-0539">Nucleus</keyword>
<dbReference type="Pfam" id="PF00172">
    <property type="entry name" value="Zn_clus"/>
    <property type="match status" value="1"/>
</dbReference>
<dbReference type="GO" id="GO:0000981">
    <property type="term" value="F:DNA-binding transcription factor activity, RNA polymerase II-specific"/>
    <property type="evidence" value="ECO:0007669"/>
    <property type="project" value="InterPro"/>
</dbReference>
<evidence type="ECO:0000256" key="3">
    <source>
        <dbReference type="ARBA" id="ARBA00023125"/>
    </source>
</evidence>
<dbReference type="GO" id="GO:0000978">
    <property type="term" value="F:RNA polymerase II cis-regulatory region sequence-specific DNA binding"/>
    <property type="evidence" value="ECO:0007669"/>
    <property type="project" value="TreeGrafter"/>
</dbReference>
<sequence length="706" mass="78813">MRKRLKVSSACQTCRSRKVKCNGARPVCDVCIKREETATTCVYDRGEYKIAVQEAQASSARSELAAAQMQPFGTLQQTPSDTPTPTPEPNKIMNGSANRPWELNKKPNQTVESSVGPSAESLAPGMDDSRFSSWNSPFSPPSYGKNLEGADSMTGIVGEPSESHQFFGNSSAGSFMRQMQYAVDIKLGVNDPNASSVTGPSVTQSSSSKRPSIEYVLPPRKTGDELVNGYWELVYPLYPFLDRTSFMVAYDSIWMGSDTAEDESILLCTVNVMFALGAQVSGIIKPEERGERAHVYFNRANSLIDTNLWEDGSVALVSCLLLMGIYLQSTNSPQKCWIVTGHAIRMAQSLGLHLPEYSASAGNQRTKEVARRIWHGCVLMDRVLAMTYGRPAMIPTWLSTRVPLPNMIDDEFLDTQSEECFTRPDDRPCLMEFYVSQLQLHEIMNNILLKLYMVHDGRQHPIDIITTFKLDEKLINWSDGLSNWLQFDIPLDDSDSLRHRLAILINISFFHARILLLRPILAQYCLLHAHNSTKLSKSLASIMTVQCSSVCLEIAHRSLEIIYTNIDLGNVFGPVPAWWYSVLYVYTAATVLLAERIQPEIGATIDRRYSNAVSWNRAIQILRAYARVGNSAKRCVAALEILSAKIPCAANFSESIPPEYMHQSSALPQSHESDMFGEIDLESVFLDISNMNWLQVVPESFHNGPT</sequence>
<keyword evidence="3" id="KW-0238">DNA-binding</keyword>
<dbReference type="Proteomes" id="UP001149165">
    <property type="component" value="Unassembled WGS sequence"/>
</dbReference>